<dbReference type="Proteomes" id="UP001226091">
    <property type="component" value="Chromosome"/>
</dbReference>
<reference evidence="2" key="1">
    <citation type="journal article" date="2025" name="Aquaculture">
        <title>Assessment of the bioflocculant production and safety properties of Metabacillus hrfriensis sp. nov. based on phenotypic and whole-genome sequencing analysis.</title>
        <authorList>
            <person name="Zhang R."/>
            <person name="Zhao Z."/>
            <person name="Luo L."/>
            <person name="Wang S."/>
            <person name="Guo K."/>
            <person name="Xu W."/>
        </authorList>
    </citation>
    <scope>NUCLEOTIDE SEQUENCE [LARGE SCALE GENOMIC DNA]</scope>
    <source>
        <strain evidence="2">CT-WN-B3</strain>
    </source>
</reference>
<protein>
    <submittedName>
        <fullName evidence="1">RluA family pseudouridine synthase</fullName>
        <ecNumber evidence="1">5.4.99.-</ecNumber>
    </submittedName>
</protein>
<proteinExistence type="predicted"/>
<evidence type="ECO:0000313" key="1">
    <source>
        <dbReference type="EMBL" id="WHZ58520.1"/>
    </source>
</evidence>
<name>A0ACD4RDD2_9BACI</name>
<accession>A0ACD4RDD2</accession>
<dbReference type="EMBL" id="CP126116">
    <property type="protein sequence ID" value="WHZ58520.1"/>
    <property type="molecule type" value="Genomic_DNA"/>
</dbReference>
<keyword evidence="1" id="KW-0413">Isomerase</keyword>
<evidence type="ECO:0000313" key="2">
    <source>
        <dbReference type="Proteomes" id="UP001226091"/>
    </source>
</evidence>
<gene>
    <name evidence="1" type="ORF">QLQ22_04015</name>
</gene>
<keyword evidence="2" id="KW-1185">Reference proteome</keyword>
<organism evidence="1 2">
    <name type="scientific">Metabacillus hrfriensis</name>
    <dbReference type="NCBI Taxonomy" id="3048891"/>
    <lineage>
        <taxon>Bacteria</taxon>
        <taxon>Bacillati</taxon>
        <taxon>Bacillota</taxon>
        <taxon>Bacilli</taxon>
        <taxon>Bacillales</taxon>
        <taxon>Bacillaceae</taxon>
        <taxon>Metabacillus</taxon>
    </lineage>
</organism>
<dbReference type="EC" id="5.4.99.-" evidence="1"/>
<sequence>MKIKGEWMEFPVKKEWAGISLQQFLKEKLNAPKTLIHKWRMEHEVKINDSLPNWTAPLNEKDSIMIRLFQDEDLDIIPEYMELDLLFEDEHFLIVNKPAGMDTHPNEPGQTGTLANGVAFHLQVQGMTRKIRHIHRLDHDTSGAIVFAKHALSHAILDRLLEERLIKRTYTAIVQGKLKQKKGKIDQPIGKDRHHSTRRRVSPSGQPALTHFKTEDYNTRFDVSLVKLQLETGRTHQIRVHLSHIGYPISGDDLYGGNKNLINRQALHASEITVMHPFTAEKVSVSADFPEDMKKLMMKLQF</sequence>